<dbReference type="EC" id="2.1.1.170" evidence="6"/>
<dbReference type="GO" id="GO:0005829">
    <property type="term" value="C:cytosol"/>
    <property type="evidence" value="ECO:0007669"/>
    <property type="project" value="TreeGrafter"/>
</dbReference>
<dbReference type="InterPro" id="IPR029063">
    <property type="entry name" value="SAM-dependent_MTases_sf"/>
</dbReference>
<keyword evidence="3 6" id="KW-0489">Methyltransferase</keyword>
<feature type="binding site" evidence="6">
    <location>
        <position position="70"/>
    </location>
    <ligand>
        <name>S-adenosyl-L-methionine</name>
        <dbReference type="ChEBI" id="CHEBI:59789"/>
    </ligand>
</feature>
<dbReference type="PANTHER" id="PTHR31760">
    <property type="entry name" value="S-ADENOSYL-L-METHIONINE-DEPENDENT METHYLTRANSFERASES SUPERFAMILY PROTEIN"/>
    <property type="match status" value="1"/>
</dbReference>
<comment type="caution">
    <text evidence="7">The sequence shown here is derived from an EMBL/GenBank/DDBJ whole genome shotgun (WGS) entry which is preliminary data.</text>
</comment>
<dbReference type="NCBIfam" id="TIGR00138">
    <property type="entry name" value="rsmG_gidB"/>
    <property type="match status" value="1"/>
</dbReference>
<evidence type="ECO:0000256" key="3">
    <source>
        <dbReference type="ARBA" id="ARBA00022603"/>
    </source>
</evidence>
<comment type="function">
    <text evidence="6">Specifically methylates the N7 position of guanine in position 527 of 16S rRNA.</text>
</comment>
<comment type="subcellular location">
    <subcellularLocation>
        <location evidence="6">Cytoplasm</location>
    </subcellularLocation>
</comment>
<evidence type="ECO:0000313" key="7">
    <source>
        <dbReference type="EMBL" id="OYQ20605.1"/>
    </source>
</evidence>
<reference evidence="7 8" key="1">
    <citation type="submission" date="2017-07" db="EMBL/GenBank/DDBJ databases">
        <title>Elstera cyanobacteriorum sp. nov., a novel bacterium isolated from cyanobacterial aggregates in a eutrophic lake.</title>
        <authorList>
            <person name="Cai H."/>
        </authorList>
    </citation>
    <scope>NUCLEOTIDE SEQUENCE [LARGE SCALE GENOMIC DNA]</scope>
    <source>
        <strain evidence="7 8">TH019</strain>
    </source>
</reference>
<proteinExistence type="inferred from homology"/>
<evidence type="ECO:0000256" key="2">
    <source>
        <dbReference type="ARBA" id="ARBA00022552"/>
    </source>
</evidence>
<comment type="similarity">
    <text evidence="6">Belongs to the methyltransferase superfamily. RNA methyltransferase RsmG family.</text>
</comment>
<keyword evidence="2 6" id="KW-0698">rRNA processing</keyword>
<dbReference type="EMBL" id="NOXS01000027">
    <property type="protein sequence ID" value="OYQ20605.1"/>
    <property type="molecule type" value="Genomic_DNA"/>
</dbReference>
<dbReference type="OrthoDB" id="9808773at2"/>
<comment type="catalytic activity">
    <reaction evidence="6">
        <text>guanosine(527) in 16S rRNA + S-adenosyl-L-methionine = N(7)-methylguanosine(527) in 16S rRNA + S-adenosyl-L-homocysteine</text>
        <dbReference type="Rhea" id="RHEA:42732"/>
        <dbReference type="Rhea" id="RHEA-COMP:10209"/>
        <dbReference type="Rhea" id="RHEA-COMP:10210"/>
        <dbReference type="ChEBI" id="CHEBI:57856"/>
        <dbReference type="ChEBI" id="CHEBI:59789"/>
        <dbReference type="ChEBI" id="CHEBI:74269"/>
        <dbReference type="ChEBI" id="CHEBI:74480"/>
        <dbReference type="EC" id="2.1.1.170"/>
    </reaction>
</comment>
<dbReference type="PANTHER" id="PTHR31760:SF0">
    <property type="entry name" value="S-ADENOSYL-L-METHIONINE-DEPENDENT METHYLTRANSFERASES SUPERFAMILY PROTEIN"/>
    <property type="match status" value="1"/>
</dbReference>
<sequence length="202" mass="21769">MSGNPGILNAVSRETRGRLEVYADLLRKWQPKINLIAPSTLPDLWARHFEDSAQLLPLVPEGTKRIADMGSGGGFPGLVLAILTGIETHLIESDSRKGAFLREAARLTDAPVTLHTKRLEAMPSLGADLITARALAPLTELLGHAARIGAASGWRGLFLKGESWQNEVAAAQQTYAFTLAETPSRTHPSAMILSIKDVHHVA</sequence>
<gene>
    <name evidence="6 7" type="primary">rsmG</name>
    <name evidence="7" type="ORF">CHR90_04325</name>
</gene>
<keyword evidence="1 6" id="KW-0963">Cytoplasm</keyword>
<accession>A0A255XW07</accession>
<dbReference type="Gene3D" id="3.40.50.150">
    <property type="entry name" value="Vaccinia Virus protein VP39"/>
    <property type="match status" value="1"/>
</dbReference>
<dbReference type="HAMAP" id="MF_00074">
    <property type="entry name" value="16SrRNA_methyltr_G"/>
    <property type="match status" value="1"/>
</dbReference>
<dbReference type="RefSeq" id="WP_094407757.1">
    <property type="nucleotide sequence ID" value="NZ_BMJZ01000009.1"/>
</dbReference>
<evidence type="ECO:0000256" key="1">
    <source>
        <dbReference type="ARBA" id="ARBA00022490"/>
    </source>
</evidence>
<feature type="binding site" evidence="6">
    <location>
        <position position="133"/>
    </location>
    <ligand>
        <name>S-adenosyl-L-methionine</name>
        <dbReference type="ChEBI" id="CHEBI:59789"/>
    </ligand>
</feature>
<evidence type="ECO:0000256" key="4">
    <source>
        <dbReference type="ARBA" id="ARBA00022679"/>
    </source>
</evidence>
<keyword evidence="8" id="KW-1185">Reference proteome</keyword>
<dbReference type="GO" id="GO:0070043">
    <property type="term" value="F:rRNA (guanine-N7-)-methyltransferase activity"/>
    <property type="evidence" value="ECO:0007669"/>
    <property type="project" value="UniProtKB-UniRule"/>
</dbReference>
<feature type="binding site" evidence="6">
    <location>
        <begin position="119"/>
        <end position="120"/>
    </location>
    <ligand>
        <name>S-adenosyl-L-methionine</name>
        <dbReference type="ChEBI" id="CHEBI:59789"/>
    </ligand>
</feature>
<feature type="binding site" evidence="6">
    <location>
        <position position="75"/>
    </location>
    <ligand>
        <name>S-adenosyl-L-methionine</name>
        <dbReference type="ChEBI" id="CHEBI:59789"/>
    </ligand>
</feature>
<comment type="caution">
    <text evidence="6">Lacks conserved residue(s) required for the propagation of feature annotation.</text>
</comment>
<evidence type="ECO:0000256" key="5">
    <source>
        <dbReference type="ARBA" id="ARBA00022691"/>
    </source>
</evidence>
<keyword evidence="5 6" id="KW-0949">S-adenosyl-L-methionine</keyword>
<dbReference type="InterPro" id="IPR003682">
    <property type="entry name" value="rRNA_ssu_MeTfrase_G"/>
</dbReference>
<dbReference type="SUPFAM" id="SSF53335">
    <property type="entry name" value="S-adenosyl-L-methionine-dependent methyltransferases"/>
    <property type="match status" value="1"/>
</dbReference>
<dbReference type="AlphaFoldDB" id="A0A255XW07"/>
<dbReference type="PIRSF" id="PIRSF003078">
    <property type="entry name" value="GidB"/>
    <property type="match status" value="1"/>
</dbReference>
<keyword evidence="4 6" id="KW-0808">Transferase</keyword>
<evidence type="ECO:0000313" key="8">
    <source>
        <dbReference type="Proteomes" id="UP000216361"/>
    </source>
</evidence>
<evidence type="ECO:0000256" key="6">
    <source>
        <dbReference type="HAMAP-Rule" id="MF_00074"/>
    </source>
</evidence>
<dbReference type="Proteomes" id="UP000216361">
    <property type="component" value="Unassembled WGS sequence"/>
</dbReference>
<name>A0A255XW07_9PROT</name>
<protein>
    <recommendedName>
        <fullName evidence="6">Ribosomal RNA small subunit methyltransferase G</fullName>
        <ecNumber evidence="6">2.1.1.170</ecNumber>
    </recommendedName>
    <alternativeName>
        <fullName evidence="6">16S rRNA 7-methylguanosine methyltransferase</fullName>
        <shortName evidence="6">16S rRNA m7G methyltransferase</shortName>
    </alternativeName>
</protein>
<dbReference type="Pfam" id="PF02527">
    <property type="entry name" value="GidB"/>
    <property type="match status" value="1"/>
</dbReference>
<organism evidence="7 8">
    <name type="scientific">Elstera cyanobacteriorum</name>
    <dbReference type="NCBI Taxonomy" id="2022747"/>
    <lineage>
        <taxon>Bacteria</taxon>
        <taxon>Pseudomonadati</taxon>
        <taxon>Pseudomonadota</taxon>
        <taxon>Alphaproteobacteria</taxon>
        <taxon>Rhodospirillales</taxon>
        <taxon>Rhodospirillaceae</taxon>
        <taxon>Elstera</taxon>
    </lineage>
</organism>